<comment type="similarity">
    <text evidence="2">Belongs to the GerABKA family.</text>
</comment>
<evidence type="ECO:0000313" key="6">
    <source>
        <dbReference type="Proteomes" id="UP000028868"/>
    </source>
</evidence>
<proteinExistence type="inferred from homology"/>
<dbReference type="InterPro" id="IPR004995">
    <property type="entry name" value="Spore_Ger"/>
</dbReference>
<organism evidence="5 6">
    <name type="scientific">Halobacillus karajensis</name>
    <dbReference type="NCBI Taxonomy" id="195088"/>
    <lineage>
        <taxon>Bacteria</taxon>
        <taxon>Bacillati</taxon>
        <taxon>Bacillota</taxon>
        <taxon>Bacilli</taxon>
        <taxon>Bacillales</taxon>
        <taxon>Bacillaceae</taxon>
        <taxon>Halobacillus</taxon>
    </lineage>
</organism>
<sequence length="224" mass="25303">MIIVKKILSGHIILLVDGIEQVFLFSSDNQTNRTWTESDRERTVRGPQAGFSESIQTNLKLIRQKIQNPNLKVRYVTLGKQTNTKISVVYMEGIADEEIVHEVHQRLSNIDIDGVLDSHYVESMIKDSPRSPFPTVFNTERPDRVCGGLLDGKVAVLIDGTPSALTAPAMFVEFLHSSEDYYDTSLISTIILWVRFLGLFVTLILPAFYVGMIMYHQDLLQSLS</sequence>
<dbReference type="EMBL" id="CCDI010000002">
    <property type="protein sequence ID" value="CDQ23729.1"/>
    <property type="molecule type" value="Genomic_DNA"/>
</dbReference>
<feature type="transmembrane region" description="Helical" evidence="4">
    <location>
        <begin position="192"/>
        <end position="215"/>
    </location>
</feature>
<reference evidence="5 6" key="2">
    <citation type="submission" date="2014-05" db="EMBL/GenBank/DDBJ databases">
        <title>Draft genome sequence of Halobacillus karajensis HK-03.</title>
        <authorList>
            <person name="Khelaifia S."/>
            <person name="Croce O."/>
            <person name="Lagier J.C."/>
            <person name="Raoult D."/>
        </authorList>
    </citation>
    <scope>NUCLEOTIDE SEQUENCE [LARGE SCALE GENOMIC DNA]</scope>
    <source>
        <strain evidence="5 6">HD-03</strain>
    </source>
</reference>
<evidence type="ECO:0000313" key="5">
    <source>
        <dbReference type="EMBL" id="CDQ23729.1"/>
    </source>
</evidence>
<comment type="subcellular location">
    <subcellularLocation>
        <location evidence="1">Membrane</location>
        <topology evidence="1">Multi-pass membrane protein</topology>
    </subcellularLocation>
</comment>
<dbReference type="PANTHER" id="PTHR22550">
    <property type="entry name" value="SPORE GERMINATION PROTEIN"/>
    <property type="match status" value="1"/>
</dbReference>
<name>A0A024P3Y7_9BACI</name>
<keyword evidence="4" id="KW-0812">Transmembrane</keyword>
<keyword evidence="3 4" id="KW-0472">Membrane</keyword>
<dbReference type="GO" id="GO:0009847">
    <property type="term" value="P:spore germination"/>
    <property type="evidence" value="ECO:0007669"/>
    <property type="project" value="InterPro"/>
</dbReference>
<dbReference type="InterPro" id="IPR050768">
    <property type="entry name" value="UPF0353/GerABKA_families"/>
</dbReference>
<gene>
    <name evidence="5" type="primary">gerBA_3</name>
    <name evidence="5" type="ORF">BN983_01980</name>
</gene>
<dbReference type="AlphaFoldDB" id="A0A024P3Y7"/>
<dbReference type="GO" id="GO:0016020">
    <property type="term" value="C:membrane"/>
    <property type="evidence" value="ECO:0007669"/>
    <property type="project" value="UniProtKB-SubCell"/>
</dbReference>
<protein>
    <submittedName>
        <fullName evidence="5">Spore germination protein B1</fullName>
    </submittedName>
</protein>
<dbReference type="Pfam" id="PF03323">
    <property type="entry name" value="GerA"/>
    <property type="match status" value="1"/>
</dbReference>
<comment type="caution">
    <text evidence="5">The sequence shown here is derived from an EMBL/GenBank/DDBJ whole genome shotgun (WGS) entry which is preliminary data.</text>
</comment>
<evidence type="ECO:0000256" key="4">
    <source>
        <dbReference type="SAM" id="Phobius"/>
    </source>
</evidence>
<dbReference type="Proteomes" id="UP000028868">
    <property type="component" value="Unassembled WGS sequence"/>
</dbReference>
<keyword evidence="4" id="KW-1133">Transmembrane helix</keyword>
<evidence type="ECO:0000256" key="1">
    <source>
        <dbReference type="ARBA" id="ARBA00004141"/>
    </source>
</evidence>
<reference evidence="6" key="1">
    <citation type="submission" date="2014-03" db="EMBL/GenBank/DDBJ databases">
        <authorList>
            <person name="Urmite Genomes U."/>
        </authorList>
    </citation>
    <scope>NUCLEOTIDE SEQUENCE [LARGE SCALE GENOMIC DNA]</scope>
    <source>
        <strain evidence="6">HD-03</strain>
    </source>
</reference>
<evidence type="ECO:0000256" key="2">
    <source>
        <dbReference type="ARBA" id="ARBA00005278"/>
    </source>
</evidence>
<dbReference type="PANTHER" id="PTHR22550:SF5">
    <property type="entry name" value="LEUCINE ZIPPER PROTEIN 4"/>
    <property type="match status" value="1"/>
</dbReference>
<accession>A0A024P3Y7</accession>
<keyword evidence="6" id="KW-1185">Reference proteome</keyword>
<evidence type="ECO:0000256" key="3">
    <source>
        <dbReference type="ARBA" id="ARBA00023136"/>
    </source>
</evidence>